<proteinExistence type="predicted"/>
<dbReference type="PANTHER" id="PTHR34952:SF2">
    <property type="entry name" value="OS05G0113500 PROTEIN"/>
    <property type="match status" value="1"/>
</dbReference>
<gene>
    <name evidence="2" type="ORF">HPP92_009483</name>
</gene>
<feature type="region of interest" description="Disordered" evidence="1">
    <location>
        <begin position="250"/>
        <end position="274"/>
    </location>
</feature>
<evidence type="ECO:0000313" key="3">
    <source>
        <dbReference type="Proteomes" id="UP000636800"/>
    </source>
</evidence>
<evidence type="ECO:0000313" key="2">
    <source>
        <dbReference type="EMBL" id="KAG0485404.1"/>
    </source>
</evidence>
<protein>
    <submittedName>
        <fullName evidence="2">Uncharacterized protein</fullName>
    </submittedName>
</protein>
<name>A0A835R6M8_VANPL</name>
<evidence type="ECO:0000256" key="1">
    <source>
        <dbReference type="SAM" id="MobiDB-lite"/>
    </source>
</evidence>
<reference evidence="2 3" key="1">
    <citation type="journal article" date="2020" name="Nat. Food">
        <title>A phased Vanilla planifolia genome enables genetic improvement of flavour and production.</title>
        <authorList>
            <person name="Hasing T."/>
            <person name="Tang H."/>
            <person name="Brym M."/>
            <person name="Khazi F."/>
            <person name="Huang T."/>
            <person name="Chambers A.H."/>
        </authorList>
    </citation>
    <scope>NUCLEOTIDE SEQUENCE [LARGE SCALE GENOMIC DNA]</scope>
    <source>
        <tissue evidence="2">Leaf</tissue>
    </source>
</reference>
<comment type="caution">
    <text evidence="2">The sequence shown here is derived from an EMBL/GenBank/DDBJ whole genome shotgun (WGS) entry which is preliminary data.</text>
</comment>
<organism evidence="2 3">
    <name type="scientific">Vanilla planifolia</name>
    <name type="common">Vanilla</name>
    <dbReference type="NCBI Taxonomy" id="51239"/>
    <lineage>
        <taxon>Eukaryota</taxon>
        <taxon>Viridiplantae</taxon>
        <taxon>Streptophyta</taxon>
        <taxon>Embryophyta</taxon>
        <taxon>Tracheophyta</taxon>
        <taxon>Spermatophyta</taxon>
        <taxon>Magnoliopsida</taxon>
        <taxon>Liliopsida</taxon>
        <taxon>Asparagales</taxon>
        <taxon>Orchidaceae</taxon>
        <taxon>Vanilloideae</taxon>
        <taxon>Vanilleae</taxon>
        <taxon>Vanilla</taxon>
    </lineage>
</organism>
<sequence length="274" mass="29492">MSGLLMGDLESFDDTACGRIGSKSSDLLLEDLDIPSDEEDLNDLVLLKLGNLCTHDSICSQISNVKDKQFSNPSDSTLQEPCSYVEVEVVASCVSEHVGKEQLSAADLGCDSSLTLNSVETKSIPLIASSKVISALRGSRALHGKDLGPEHHVSWAPDVYDPPVTSSSHTAKAYCNRRPKPHKQKQKHSKGRSSKSGSGEKKHPRRSSASLASHMNPRLMRWQAHGDRATLVGFGLSKVSALDIAAGRRKEPTCGGSFHMDSPWPSSYPLGEAS</sequence>
<feature type="compositionally biased region" description="Basic residues" evidence="1">
    <location>
        <begin position="175"/>
        <end position="193"/>
    </location>
</feature>
<keyword evidence="3" id="KW-1185">Reference proteome</keyword>
<accession>A0A835R6M8</accession>
<dbReference type="PANTHER" id="PTHR34952">
    <property type="entry name" value="OS05G0113500 PROTEIN"/>
    <property type="match status" value="1"/>
</dbReference>
<dbReference type="AlphaFoldDB" id="A0A835R6M8"/>
<feature type="region of interest" description="Disordered" evidence="1">
    <location>
        <begin position="158"/>
        <end position="214"/>
    </location>
</feature>
<dbReference type="Proteomes" id="UP000636800">
    <property type="component" value="Unassembled WGS sequence"/>
</dbReference>
<dbReference type="EMBL" id="JADCNL010000004">
    <property type="protein sequence ID" value="KAG0485404.1"/>
    <property type="molecule type" value="Genomic_DNA"/>
</dbReference>